<feature type="transmembrane region" description="Helical" evidence="1">
    <location>
        <begin position="95"/>
        <end position="114"/>
    </location>
</feature>
<dbReference type="InterPro" id="IPR004445">
    <property type="entry name" value="GltS"/>
</dbReference>
<dbReference type="PANTHER" id="PTHR36178">
    <property type="entry name" value="SLR0625 PROTEIN"/>
    <property type="match status" value="1"/>
</dbReference>
<keyword evidence="1" id="KW-0915">Sodium</keyword>
<organism evidence="2 3">
    <name type="scientific">Pedosphaera parvula (strain Ellin514)</name>
    <dbReference type="NCBI Taxonomy" id="320771"/>
    <lineage>
        <taxon>Bacteria</taxon>
        <taxon>Pseudomonadati</taxon>
        <taxon>Verrucomicrobiota</taxon>
        <taxon>Pedosphaerae</taxon>
        <taxon>Pedosphaerales</taxon>
        <taxon>Pedosphaeraceae</taxon>
        <taxon>Pedosphaera</taxon>
    </lineage>
</organism>
<dbReference type="AlphaFoldDB" id="B9XDY0"/>
<proteinExistence type="inferred from homology"/>
<sequence>MNSISAWVLLLFAVPVILVGEFLFRRVKFLSHFNIPIPVVGGMLIALMVLGLNVSANASGHGKIQFATKVDARWWTWLVTPETEWRKAPMIDVQLPFLVGFFTCIGLNASWQLVRRGGVQVIVLLVLATVLAILQNILGITLAYGLHVPPLMGVICGSLTLTGGPGTALGFAPTLAEAGVADAAVIAIVAATFGIFVSSLIGGPVGSRLIRSKNLQVRASGGELTMTTPPVPSSFIGDLRTLAGLGWMFFVHLLLLFLAIKTGAWLSYFMRQAHLTFPVYMGAMIVGMVLRNVIDFSGWRIIDPRVISRMDSVLLALFIAMAMMSLNLAKLAGTALPMTVILLAQIVLMIVFARYVTFPIMGRDYDAAIMTAGHIGFGLGITPNAVANMKSLVESFGPSPQAFLVVPIVGAFLIDFTNALTINGFINLFK</sequence>
<comment type="subcellular location">
    <subcellularLocation>
        <location evidence="1">Cell membrane</location>
        <topology evidence="1">Multi-pass membrane protein</topology>
    </subcellularLocation>
</comment>
<dbReference type="RefSeq" id="WP_007414028.1">
    <property type="nucleotide sequence ID" value="NZ_ABOX02000007.1"/>
</dbReference>
<accession>B9XDY0</accession>
<evidence type="ECO:0000256" key="1">
    <source>
        <dbReference type="HAMAP-Rule" id="MF_02062"/>
    </source>
</evidence>
<evidence type="ECO:0000313" key="3">
    <source>
        <dbReference type="Proteomes" id="UP000003688"/>
    </source>
</evidence>
<evidence type="ECO:0000313" key="2">
    <source>
        <dbReference type="EMBL" id="EEF61871.1"/>
    </source>
</evidence>
<comment type="function">
    <text evidence="1">Catalyzes the sodium-dependent transport of glutamate.</text>
</comment>
<dbReference type="OrthoDB" id="4921038at2"/>
<dbReference type="STRING" id="320771.Cflav_PD4534"/>
<feature type="transmembrane region" description="Helical" evidence="1">
    <location>
        <begin position="36"/>
        <end position="56"/>
    </location>
</feature>
<dbReference type="GO" id="GO:0015501">
    <property type="term" value="F:glutamate:sodium symporter activity"/>
    <property type="evidence" value="ECO:0007669"/>
    <property type="project" value="UniProtKB-UniRule"/>
</dbReference>
<feature type="transmembrane region" description="Helical" evidence="1">
    <location>
        <begin position="245"/>
        <end position="269"/>
    </location>
</feature>
<keyword evidence="3" id="KW-1185">Reference proteome</keyword>
<feature type="transmembrane region" description="Helical" evidence="1">
    <location>
        <begin position="365"/>
        <end position="382"/>
    </location>
</feature>
<keyword evidence="1" id="KW-0813">Transport</keyword>
<keyword evidence="1" id="KW-0739">Sodium transport</keyword>
<feature type="transmembrane region" description="Helical" evidence="1">
    <location>
        <begin position="306"/>
        <end position="329"/>
    </location>
</feature>
<comment type="caution">
    <text evidence="2">The sequence shown here is derived from an EMBL/GenBank/DDBJ whole genome shotgun (WGS) entry which is preliminary data.</text>
</comment>
<feature type="transmembrane region" description="Helical" evidence="1">
    <location>
        <begin position="275"/>
        <end position="294"/>
    </location>
</feature>
<keyword evidence="1" id="KW-0406">Ion transport</keyword>
<feature type="transmembrane region" description="Helical" evidence="1">
    <location>
        <begin position="183"/>
        <end position="203"/>
    </location>
</feature>
<dbReference type="PANTHER" id="PTHR36178:SF1">
    <property type="entry name" value="SODIUM_GLUTAMATE SYMPORTER"/>
    <property type="match status" value="1"/>
</dbReference>
<comment type="similarity">
    <text evidence="1">Belongs to the glutamate:Na(+) symporter (ESS) (TC 2.A.27) family.</text>
</comment>
<dbReference type="Proteomes" id="UP000003688">
    <property type="component" value="Unassembled WGS sequence"/>
</dbReference>
<dbReference type="EMBL" id="ABOX02000007">
    <property type="protein sequence ID" value="EEF61871.1"/>
    <property type="molecule type" value="Genomic_DNA"/>
</dbReference>
<reference evidence="2 3" key="1">
    <citation type="journal article" date="2011" name="J. Bacteriol.">
        <title>Genome sequence of 'Pedosphaera parvula' Ellin514, an aerobic Verrucomicrobial isolate from pasture soil.</title>
        <authorList>
            <person name="Kant R."/>
            <person name="van Passel M.W."/>
            <person name="Sangwan P."/>
            <person name="Palva A."/>
            <person name="Lucas S."/>
            <person name="Copeland A."/>
            <person name="Lapidus A."/>
            <person name="Glavina Del Rio T."/>
            <person name="Dalin E."/>
            <person name="Tice H."/>
            <person name="Bruce D."/>
            <person name="Goodwin L."/>
            <person name="Pitluck S."/>
            <person name="Chertkov O."/>
            <person name="Larimer F.W."/>
            <person name="Land M.L."/>
            <person name="Hauser L."/>
            <person name="Brettin T.S."/>
            <person name="Detter J.C."/>
            <person name="Han S."/>
            <person name="de Vos W.M."/>
            <person name="Janssen P.H."/>
            <person name="Smidt H."/>
        </authorList>
    </citation>
    <scope>NUCLEOTIDE SEQUENCE [LARGE SCALE GENOMIC DNA]</scope>
    <source>
        <strain evidence="2 3">Ellin514</strain>
    </source>
</reference>
<feature type="transmembrane region" description="Helical" evidence="1">
    <location>
        <begin position="121"/>
        <end position="144"/>
    </location>
</feature>
<feature type="transmembrane region" description="Helical" evidence="1">
    <location>
        <begin position="335"/>
        <end position="353"/>
    </location>
</feature>
<feature type="transmembrane region" description="Helical" evidence="1">
    <location>
        <begin position="6"/>
        <end position="24"/>
    </location>
</feature>
<keyword evidence="1" id="KW-0472">Membrane</keyword>
<dbReference type="Pfam" id="PF03616">
    <property type="entry name" value="Glt_symporter"/>
    <property type="match status" value="2"/>
</dbReference>
<keyword evidence="1" id="KW-0769">Symport</keyword>
<dbReference type="GO" id="GO:0005886">
    <property type="term" value="C:plasma membrane"/>
    <property type="evidence" value="ECO:0007669"/>
    <property type="project" value="UniProtKB-SubCell"/>
</dbReference>
<keyword evidence="1" id="KW-0029">Amino-acid transport</keyword>
<name>B9XDY0_PEDPL</name>
<gene>
    <name evidence="2" type="ORF">Cflav_PD4534</name>
</gene>
<dbReference type="GO" id="GO:0015813">
    <property type="term" value="P:L-glutamate transmembrane transport"/>
    <property type="evidence" value="ECO:0007669"/>
    <property type="project" value="InterPro"/>
</dbReference>
<keyword evidence="1" id="KW-1003">Cell membrane</keyword>
<feature type="transmembrane region" description="Helical" evidence="1">
    <location>
        <begin position="402"/>
        <end position="426"/>
    </location>
</feature>
<protein>
    <recommendedName>
        <fullName evidence="1">Sodium/glutamate symporter</fullName>
    </recommendedName>
</protein>
<dbReference type="HAMAP" id="MF_02062">
    <property type="entry name" value="GltS"/>
    <property type="match status" value="1"/>
</dbReference>
<keyword evidence="1" id="KW-1133">Transmembrane helix</keyword>
<keyword evidence="1" id="KW-0812">Transmembrane</keyword>